<gene>
    <name evidence="2" type="ORF">H4W80_012077</name>
</gene>
<feature type="transmembrane region" description="Helical" evidence="1">
    <location>
        <begin position="76"/>
        <end position="97"/>
    </location>
</feature>
<protein>
    <submittedName>
        <fullName evidence="2">Uncharacterized protein</fullName>
    </submittedName>
</protein>
<dbReference type="RefSeq" id="WP_192793124.1">
    <property type="nucleotide sequence ID" value="NZ_JADBEK010000001.1"/>
</dbReference>
<evidence type="ECO:0000313" key="3">
    <source>
        <dbReference type="Proteomes" id="UP000633509"/>
    </source>
</evidence>
<keyword evidence="1" id="KW-0472">Membrane</keyword>
<reference evidence="2 3" key="1">
    <citation type="submission" date="2020-10" db="EMBL/GenBank/DDBJ databases">
        <title>Sequencing the genomes of 1000 actinobacteria strains.</title>
        <authorList>
            <person name="Klenk H.-P."/>
        </authorList>
    </citation>
    <scope>NUCLEOTIDE SEQUENCE [LARGE SCALE GENOMIC DNA]</scope>
    <source>
        <strain evidence="2 3">DSM 43173</strain>
    </source>
</reference>
<dbReference type="EMBL" id="JADBEK010000001">
    <property type="protein sequence ID" value="MBE1593819.1"/>
    <property type="molecule type" value="Genomic_DNA"/>
</dbReference>
<feature type="transmembrane region" description="Helical" evidence="1">
    <location>
        <begin position="36"/>
        <end position="55"/>
    </location>
</feature>
<proteinExistence type="predicted"/>
<name>A0ABR9MM68_9ACTN</name>
<dbReference type="Proteomes" id="UP000633509">
    <property type="component" value="Unassembled WGS sequence"/>
</dbReference>
<keyword evidence="1" id="KW-0812">Transmembrane</keyword>
<evidence type="ECO:0000256" key="1">
    <source>
        <dbReference type="SAM" id="Phobius"/>
    </source>
</evidence>
<evidence type="ECO:0000313" key="2">
    <source>
        <dbReference type="EMBL" id="MBE1593819.1"/>
    </source>
</evidence>
<organism evidence="2 3">
    <name type="scientific">Nonomuraea angiospora</name>
    <dbReference type="NCBI Taxonomy" id="46172"/>
    <lineage>
        <taxon>Bacteria</taxon>
        <taxon>Bacillati</taxon>
        <taxon>Actinomycetota</taxon>
        <taxon>Actinomycetes</taxon>
        <taxon>Streptosporangiales</taxon>
        <taxon>Streptosporangiaceae</taxon>
        <taxon>Nonomuraea</taxon>
    </lineage>
</organism>
<feature type="transmembrane region" description="Helical" evidence="1">
    <location>
        <begin position="151"/>
        <end position="169"/>
    </location>
</feature>
<accession>A0ABR9MM68</accession>
<keyword evidence="3" id="KW-1185">Reference proteome</keyword>
<sequence length="174" mass="19039">MADIGYLDALQMWLSGNPALQDATLYGMSMLWWGRFGKILAFLGGMTVVLDILGPDRIREYGGRLRAIPKSPTNRSSVWAAALTALVTCAAAIMGAVVDVATGPGRERLALIVLVIGIVFAVVWVTLAVTRSKLFESTFNGIAWVLEHRKALIWWRVVSFFALVIGFHFDLLAS</sequence>
<comment type="caution">
    <text evidence="2">The sequence shown here is derived from an EMBL/GenBank/DDBJ whole genome shotgun (WGS) entry which is preliminary data.</text>
</comment>
<keyword evidence="1" id="KW-1133">Transmembrane helix</keyword>
<feature type="transmembrane region" description="Helical" evidence="1">
    <location>
        <begin position="109"/>
        <end position="130"/>
    </location>
</feature>